<name>A0A7J6A713_AMEME</name>
<evidence type="ECO:0000313" key="16">
    <source>
        <dbReference type="EMBL" id="KAF4077198.1"/>
    </source>
</evidence>
<dbReference type="InterPro" id="IPR011009">
    <property type="entry name" value="Kinase-like_dom_sf"/>
</dbReference>
<accession>A0A7J6A713</accession>
<feature type="binding site" evidence="10">
    <location>
        <position position="146"/>
    </location>
    <ligand>
        <name>ATP</name>
        <dbReference type="ChEBI" id="CHEBI:30616"/>
    </ligand>
</feature>
<organism evidence="16 17">
    <name type="scientific">Ameiurus melas</name>
    <name type="common">Black bullhead</name>
    <name type="synonym">Silurus melas</name>
    <dbReference type="NCBI Taxonomy" id="219545"/>
    <lineage>
        <taxon>Eukaryota</taxon>
        <taxon>Metazoa</taxon>
        <taxon>Chordata</taxon>
        <taxon>Craniata</taxon>
        <taxon>Vertebrata</taxon>
        <taxon>Euteleostomi</taxon>
        <taxon>Actinopterygii</taxon>
        <taxon>Neopterygii</taxon>
        <taxon>Teleostei</taxon>
        <taxon>Ostariophysi</taxon>
        <taxon>Siluriformes</taxon>
        <taxon>Ictaluridae</taxon>
        <taxon>Ameiurus</taxon>
    </lineage>
</organism>
<evidence type="ECO:0000256" key="6">
    <source>
        <dbReference type="ARBA" id="ARBA00022840"/>
    </source>
</evidence>
<sequence>MDPAARIRSSKDLMIQKAHSEKVLSNLPKRVPVTQGCHKPAPTPSQTSVLGVSQGPQRVQRPRSEQKILCGGEQNINPAQTQPKPQPAQSQPKPAHTTTESVKLTEPKQDKPNPKSTSGQTNASNTEKKPWSLENFDIGKALGKGKFGSVYLARERQTKFILALKVLFKKQLEKAGVEHQLRREVEIQSHLRHPNILRLYGYFHDSARVYLILEFAPKGELYGELQRCKMFDDQRSATYIMELADALYYCHSKKVIHRDIKPENLLLGANGELKIADFGWSVHTPSSRRSTLCGTLDYLPPEMIEGKTHDEKVDLWSLGVLCYEFLVGNPPFETKSHEETYRKISRVEFTYPSHVSEGARDLINRLLKHNPMHRLPIQGVLTHHWVEENSTKKPSSFTRTAKESL</sequence>
<keyword evidence="2 13" id="KW-0723">Serine/threonine-protein kinase</keyword>
<comment type="catalytic activity">
    <reaction evidence="7">
        <text>L-threonyl-[protein] + ATP = O-phospho-L-threonyl-[protein] + ADP + H(+)</text>
        <dbReference type="Rhea" id="RHEA:46608"/>
        <dbReference type="Rhea" id="RHEA-COMP:11060"/>
        <dbReference type="Rhea" id="RHEA-COMP:11605"/>
        <dbReference type="ChEBI" id="CHEBI:15378"/>
        <dbReference type="ChEBI" id="CHEBI:30013"/>
        <dbReference type="ChEBI" id="CHEBI:30616"/>
        <dbReference type="ChEBI" id="CHEBI:61977"/>
        <dbReference type="ChEBI" id="CHEBI:456216"/>
        <dbReference type="EC" id="2.7.11.1"/>
    </reaction>
</comment>
<evidence type="ECO:0000256" key="7">
    <source>
        <dbReference type="ARBA" id="ARBA00047899"/>
    </source>
</evidence>
<evidence type="ECO:0000256" key="5">
    <source>
        <dbReference type="ARBA" id="ARBA00022777"/>
    </source>
</evidence>
<dbReference type="EC" id="2.7.11.1" evidence="1"/>
<feature type="domain" description="Protein kinase" evidence="15">
    <location>
        <begin position="136"/>
        <end position="386"/>
    </location>
</feature>
<comment type="caution">
    <text evidence="16">The sequence shown here is derived from an EMBL/GenBank/DDBJ whole genome shotgun (WGS) entry which is preliminary data.</text>
</comment>
<evidence type="ECO:0000256" key="13">
    <source>
        <dbReference type="RuleBase" id="RU000304"/>
    </source>
</evidence>
<dbReference type="OrthoDB" id="377346at2759"/>
<dbReference type="FunFam" id="3.30.200.20:FF:000042">
    <property type="entry name" value="Aurora kinase A"/>
    <property type="match status" value="1"/>
</dbReference>
<dbReference type="PROSITE" id="PS50011">
    <property type="entry name" value="PROTEIN_KINASE_DOM"/>
    <property type="match status" value="1"/>
</dbReference>
<dbReference type="EMBL" id="JAAGNN010000018">
    <property type="protein sequence ID" value="KAF4077198.1"/>
    <property type="molecule type" value="Genomic_DNA"/>
</dbReference>
<dbReference type="FunFam" id="1.10.510.10:FF:000235">
    <property type="entry name" value="Serine/threonine-protein kinase ark1"/>
    <property type="match status" value="1"/>
</dbReference>
<comment type="similarity">
    <text evidence="13">Belongs to the protein kinase superfamily.</text>
</comment>
<feature type="compositionally biased region" description="Polar residues" evidence="14">
    <location>
        <begin position="114"/>
        <end position="125"/>
    </location>
</feature>
<evidence type="ECO:0000313" key="17">
    <source>
        <dbReference type="Proteomes" id="UP000593565"/>
    </source>
</evidence>
<evidence type="ECO:0000256" key="10">
    <source>
        <dbReference type="PIRSR" id="PIRSR630616-2"/>
    </source>
</evidence>
<evidence type="ECO:0000256" key="8">
    <source>
        <dbReference type="ARBA" id="ARBA00048679"/>
    </source>
</evidence>
<dbReference type="SUPFAM" id="SSF56112">
    <property type="entry name" value="Protein kinase-like (PK-like)"/>
    <property type="match status" value="1"/>
</dbReference>
<feature type="binding site" evidence="10">
    <location>
        <position position="277"/>
    </location>
    <ligand>
        <name>ATP</name>
        <dbReference type="ChEBI" id="CHEBI:30616"/>
    </ligand>
</feature>
<evidence type="ECO:0000256" key="3">
    <source>
        <dbReference type="ARBA" id="ARBA00022679"/>
    </source>
</evidence>
<feature type="compositionally biased region" description="Polar residues" evidence="14">
    <location>
        <begin position="44"/>
        <end position="57"/>
    </location>
</feature>
<evidence type="ECO:0000256" key="2">
    <source>
        <dbReference type="ARBA" id="ARBA00022527"/>
    </source>
</evidence>
<feature type="compositionally biased region" description="Basic and acidic residues" evidence="14">
    <location>
        <begin position="103"/>
        <end position="113"/>
    </location>
</feature>
<dbReference type="PROSITE" id="PS00108">
    <property type="entry name" value="PROTEIN_KINASE_ST"/>
    <property type="match status" value="1"/>
</dbReference>
<evidence type="ECO:0000256" key="14">
    <source>
        <dbReference type="SAM" id="MobiDB-lite"/>
    </source>
</evidence>
<feature type="cross-link" description="Glycyl lysine isopeptide (Lys-Gly) (interchain with G-Cter in SUMO2)" evidence="11">
    <location>
        <position position="261"/>
    </location>
</feature>
<evidence type="ECO:0000256" key="12">
    <source>
        <dbReference type="PROSITE-ProRule" id="PRU10141"/>
    </source>
</evidence>
<keyword evidence="17" id="KW-1185">Reference proteome</keyword>
<dbReference type="InterPro" id="IPR030616">
    <property type="entry name" value="Aur-like"/>
</dbReference>
<feature type="binding site" evidence="10">
    <location>
        <begin position="214"/>
        <end position="216"/>
    </location>
    <ligand>
        <name>ATP</name>
        <dbReference type="ChEBI" id="CHEBI:30616"/>
    </ligand>
</feature>
<evidence type="ECO:0000256" key="9">
    <source>
        <dbReference type="PIRSR" id="PIRSR630616-1"/>
    </source>
</evidence>
<evidence type="ECO:0000256" key="11">
    <source>
        <dbReference type="PIRSR" id="PIRSR630616-3"/>
    </source>
</evidence>
<keyword evidence="4 10" id="KW-0547">Nucleotide-binding</keyword>
<dbReference type="InterPro" id="IPR017441">
    <property type="entry name" value="Protein_kinase_ATP_BS"/>
</dbReference>
<comment type="catalytic activity">
    <reaction evidence="8">
        <text>L-seryl-[protein] + ATP = O-phospho-L-seryl-[protein] + ADP + H(+)</text>
        <dbReference type="Rhea" id="RHEA:17989"/>
        <dbReference type="Rhea" id="RHEA-COMP:9863"/>
        <dbReference type="Rhea" id="RHEA-COMP:11604"/>
        <dbReference type="ChEBI" id="CHEBI:15378"/>
        <dbReference type="ChEBI" id="CHEBI:29999"/>
        <dbReference type="ChEBI" id="CHEBI:30616"/>
        <dbReference type="ChEBI" id="CHEBI:83421"/>
        <dbReference type="ChEBI" id="CHEBI:456216"/>
        <dbReference type="EC" id="2.7.11.1"/>
    </reaction>
</comment>
<dbReference type="GO" id="GO:0005524">
    <property type="term" value="F:ATP binding"/>
    <property type="evidence" value="ECO:0007669"/>
    <property type="project" value="UniProtKB-UniRule"/>
</dbReference>
<feature type="binding site" evidence="10">
    <location>
        <begin position="263"/>
        <end position="264"/>
    </location>
    <ligand>
        <name>ATP</name>
        <dbReference type="ChEBI" id="CHEBI:30616"/>
    </ligand>
</feature>
<evidence type="ECO:0000259" key="15">
    <source>
        <dbReference type="PROSITE" id="PS50011"/>
    </source>
</evidence>
<feature type="binding site" evidence="10 12">
    <location>
        <position position="165"/>
    </location>
    <ligand>
        <name>ATP</name>
        <dbReference type="ChEBI" id="CHEBI:30616"/>
    </ligand>
</feature>
<evidence type="ECO:0000256" key="4">
    <source>
        <dbReference type="ARBA" id="ARBA00022741"/>
    </source>
</evidence>
<evidence type="ECO:0000256" key="1">
    <source>
        <dbReference type="ARBA" id="ARBA00012513"/>
    </source>
</evidence>
<dbReference type="InterPro" id="IPR008271">
    <property type="entry name" value="Ser/Thr_kinase_AS"/>
</dbReference>
<dbReference type="PANTHER" id="PTHR24350">
    <property type="entry name" value="SERINE/THREONINE-PROTEIN KINASE IAL-RELATED"/>
    <property type="match status" value="1"/>
</dbReference>
<dbReference type="Gene3D" id="1.10.510.10">
    <property type="entry name" value="Transferase(Phosphotransferase) domain 1"/>
    <property type="match status" value="1"/>
</dbReference>
<feature type="compositionally biased region" description="Low complexity" evidence="14">
    <location>
        <begin position="78"/>
        <end position="95"/>
    </location>
</feature>
<keyword evidence="3" id="KW-0808">Transferase</keyword>
<gene>
    <name evidence="16" type="ORF">AMELA_G00205300</name>
</gene>
<dbReference type="Pfam" id="PF00069">
    <property type="entry name" value="Pkinase"/>
    <property type="match status" value="1"/>
</dbReference>
<dbReference type="PROSITE" id="PS00107">
    <property type="entry name" value="PROTEIN_KINASE_ATP"/>
    <property type="match status" value="1"/>
</dbReference>
<dbReference type="InterPro" id="IPR000719">
    <property type="entry name" value="Prot_kinase_dom"/>
</dbReference>
<proteinExistence type="inferred from homology"/>
<feature type="region of interest" description="Disordered" evidence="14">
    <location>
        <begin position="20"/>
        <end position="130"/>
    </location>
</feature>
<dbReference type="GO" id="GO:0004674">
    <property type="term" value="F:protein serine/threonine kinase activity"/>
    <property type="evidence" value="ECO:0007669"/>
    <property type="project" value="UniProtKB-KW"/>
</dbReference>
<keyword evidence="6 10" id="KW-0067">ATP-binding</keyword>
<feature type="active site" description="Proton acceptor" evidence="9">
    <location>
        <position position="259"/>
    </location>
</feature>
<dbReference type="Gene3D" id="3.30.200.20">
    <property type="entry name" value="Phosphorylase Kinase, domain 1"/>
    <property type="match status" value="1"/>
</dbReference>
<dbReference type="Proteomes" id="UP000593565">
    <property type="component" value="Unassembled WGS sequence"/>
</dbReference>
<dbReference type="AlphaFoldDB" id="A0A7J6A713"/>
<protein>
    <recommendedName>
        <fullName evidence="1">non-specific serine/threonine protein kinase</fullName>
        <ecNumber evidence="1">2.7.11.1</ecNumber>
    </recommendedName>
</protein>
<keyword evidence="5" id="KW-0418">Kinase</keyword>
<reference evidence="16 17" key="1">
    <citation type="submission" date="2020-02" db="EMBL/GenBank/DDBJ databases">
        <title>A chromosome-scale genome assembly of the black bullhead catfish (Ameiurus melas).</title>
        <authorList>
            <person name="Wen M."/>
            <person name="Zham M."/>
            <person name="Cabau C."/>
            <person name="Klopp C."/>
            <person name="Donnadieu C."/>
            <person name="Roques C."/>
            <person name="Bouchez O."/>
            <person name="Lampietro C."/>
            <person name="Jouanno E."/>
            <person name="Herpin A."/>
            <person name="Louis A."/>
            <person name="Berthelot C."/>
            <person name="Parey E."/>
            <person name="Roest-Crollius H."/>
            <person name="Braasch I."/>
            <person name="Postlethwait J."/>
            <person name="Robinson-Rechavi M."/>
            <person name="Echchiki A."/>
            <person name="Begum T."/>
            <person name="Montfort J."/>
            <person name="Schartl M."/>
            <person name="Bobe J."/>
            <person name="Guiguen Y."/>
        </authorList>
    </citation>
    <scope>NUCLEOTIDE SEQUENCE [LARGE SCALE GENOMIC DNA]</scope>
    <source>
        <strain evidence="16">M_S1</strain>
        <tissue evidence="16">Blood</tissue>
    </source>
</reference>
<dbReference type="SMART" id="SM00220">
    <property type="entry name" value="S_TKc"/>
    <property type="match status" value="1"/>
</dbReference>